<evidence type="ECO:0000256" key="1">
    <source>
        <dbReference type="SAM" id="MobiDB-lite"/>
    </source>
</evidence>
<accession>A0ABV2UZT2</accession>
<feature type="region of interest" description="Disordered" evidence="1">
    <location>
        <begin position="17"/>
        <end position="50"/>
    </location>
</feature>
<organism evidence="2 3">
    <name type="scientific">Streptomyces ossamyceticus</name>
    <dbReference type="NCBI Taxonomy" id="249581"/>
    <lineage>
        <taxon>Bacteria</taxon>
        <taxon>Bacillati</taxon>
        <taxon>Actinomycetota</taxon>
        <taxon>Actinomycetes</taxon>
        <taxon>Kitasatosporales</taxon>
        <taxon>Streptomycetaceae</taxon>
        <taxon>Streptomyces</taxon>
    </lineage>
</organism>
<comment type="caution">
    <text evidence="2">The sequence shown here is derived from an EMBL/GenBank/DDBJ whole genome shotgun (WGS) entry which is preliminary data.</text>
</comment>
<dbReference type="Proteomes" id="UP001550210">
    <property type="component" value="Unassembled WGS sequence"/>
</dbReference>
<gene>
    <name evidence="2" type="ORF">ABZZ21_21455</name>
</gene>
<keyword evidence="3" id="KW-1185">Reference proteome</keyword>
<dbReference type="RefSeq" id="WP_355398291.1">
    <property type="nucleotide sequence ID" value="NZ_JBEGHN010000045.1"/>
</dbReference>
<protein>
    <submittedName>
        <fullName evidence="2">Uncharacterized protein</fullName>
    </submittedName>
</protein>
<reference evidence="2 3" key="1">
    <citation type="submission" date="2024-06" db="EMBL/GenBank/DDBJ databases">
        <title>The Natural Products Discovery Center: Release of the First 8490 Sequenced Strains for Exploring Actinobacteria Biosynthetic Diversity.</title>
        <authorList>
            <person name="Kalkreuter E."/>
            <person name="Kautsar S.A."/>
            <person name="Yang D."/>
            <person name="Bader C.D."/>
            <person name="Teijaro C.N."/>
            <person name="Fluegel L."/>
            <person name="Davis C.M."/>
            <person name="Simpson J.R."/>
            <person name="Lauterbach L."/>
            <person name="Steele A.D."/>
            <person name="Gui C."/>
            <person name="Meng S."/>
            <person name="Li G."/>
            <person name="Viehrig K."/>
            <person name="Ye F."/>
            <person name="Su P."/>
            <person name="Kiefer A.F."/>
            <person name="Nichols A."/>
            <person name="Cepeda A.J."/>
            <person name="Yan W."/>
            <person name="Fan B."/>
            <person name="Jiang Y."/>
            <person name="Adhikari A."/>
            <person name="Zheng C.-J."/>
            <person name="Schuster L."/>
            <person name="Cowan T.M."/>
            <person name="Smanski M.J."/>
            <person name="Chevrette M.G."/>
            <person name="De Carvalho L.P.S."/>
            <person name="Shen B."/>
        </authorList>
    </citation>
    <scope>NUCLEOTIDE SEQUENCE [LARGE SCALE GENOMIC DNA]</scope>
    <source>
        <strain evidence="2 3">NPDC006434</strain>
    </source>
</reference>
<sequence length="50" mass="5626">MPNDPYTVLRALLRAEAVRSAPKARPEQHPERGRDPEGGERHRPKAPEAD</sequence>
<dbReference type="EMBL" id="JBEXPZ010000027">
    <property type="protein sequence ID" value="MET9847077.1"/>
    <property type="molecule type" value="Genomic_DNA"/>
</dbReference>
<feature type="compositionally biased region" description="Basic and acidic residues" evidence="1">
    <location>
        <begin position="24"/>
        <end position="50"/>
    </location>
</feature>
<proteinExistence type="predicted"/>
<evidence type="ECO:0000313" key="3">
    <source>
        <dbReference type="Proteomes" id="UP001550210"/>
    </source>
</evidence>
<name>A0ABV2UZT2_9ACTN</name>
<evidence type="ECO:0000313" key="2">
    <source>
        <dbReference type="EMBL" id="MET9847077.1"/>
    </source>
</evidence>